<evidence type="ECO:0000259" key="2">
    <source>
        <dbReference type="Pfam" id="PF00582"/>
    </source>
</evidence>
<dbReference type="EMBL" id="JADOUF010000001">
    <property type="protein sequence ID" value="MBG6138496.1"/>
    <property type="molecule type" value="Genomic_DNA"/>
</dbReference>
<accession>A0A8J7GVX5</accession>
<sequence length="269" mass="27846">MTERGVVVGIDGSTGSRGAVAFAADEALARRVPLHLLCVTTPALLLSPPLLAPFPHDPPDPGAEPVPEFLAELADEARRGRPDLETVPEVVPGGPAAVLVERSRTADLVVVGARGHGGFLELLAGSVATQVATHAHCPVAVVRGENRPDGPVVVCVDAKPETELAVALAFAEAALHGAPLRAVHVGEDEPDMLLTGWRDRYPGVAVEGVVSRDRDVTKALVEASEDARLIVLGSRGRGGLASLLLGSVSYALAHHAHCPVLIAHPATHV</sequence>
<dbReference type="InterPro" id="IPR014729">
    <property type="entry name" value="Rossmann-like_a/b/a_fold"/>
</dbReference>
<dbReference type="PRINTS" id="PR01438">
    <property type="entry name" value="UNVRSLSTRESS"/>
</dbReference>
<dbReference type="Gene3D" id="3.40.50.620">
    <property type="entry name" value="HUPs"/>
    <property type="match status" value="3"/>
</dbReference>
<evidence type="ECO:0000256" key="1">
    <source>
        <dbReference type="ARBA" id="ARBA00008791"/>
    </source>
</evidence>
<evidence type="ECO:0000313" key="4">
    <source>
        <dbReference type="Proteomes" id="UP000622552"/>
    </source>
</evidence>
<comment type="similarity">
    <text evidence="1">Belongs to the universal stress protein A family.</text>
</comment>
<evidence type="ECO:0000313" key="3">
    <source>
        <dbReference type="EMBL" id="MBG6138496.1"/>
    </source>
</evidence>
<organism evidence="3 4">
    <name type="scientific">Longispora fulva</name>
    <dbReference type="NCBI Taxonomy" id="619741"/>
    <lineage>
        <taxon>Bacteria</taxon>
        <taxon>Bacillati</taxon>
        <taxon>Actinomycetota</taxon>
        <taxon>Actinomycetes</taxon>
        <taxon>Micromonosporales</taxon>
        <taxon>Micromonosporaceae</taxon>
        <taxon>Longispora</taxon>
    </lineage>
</organism>
<gene>
    <name evidence="3" type="ORF">IW245_004690</name>
</gene>
<feature type="domain" description="UspA" evidence="2">
    <location>
        <begin position="202"/>
        <end position="263"/>
    </location>
</feature>
<reference evidence="3" key="1">
    <citation type="submission" date="2020-11" db="EMBL/GenBank/DDBJ databases">
        <title>Sequencing the genomes of 1000 actinobacteria strains.</title>
        <authorList>
            <person name="Klenk H.-P."/>
        </authorList>
    </citation>
    <scope>NUCLEOTIDE SEQUENCE</scope>
    <source>
        <strain evidence="3">DSM 45356</strain>
    </source>
</reference>
<proteinExistence type="inferred from homology"/>
<dbReference type="InterPro" id="IPR006016">
    <property type="entry name" value="UspA"/>
</dbReference>
<comment type="caution">
    <text evidence="3">The sequence shown here is derived from an EMBL/GenBank/DDBJ whole genome shotgun (WGS) entry which is preliminary data.</text>
</comment>
<dbReference type="RefSeq" id="WP_197005246.1">
    <property type="nucleotide sequence ID" value="NZ_BONS01000025.1"/>
</dbReference>
<dbReference type="Pfam" id="PF00582">
    <property type="entry name" value="Usp"/>
    <property type="match status" value="2"/>
</dbReference>
<dbReference type="AlphaFoldDB" id="A0A8J7GVX5"/>
<feature type="domain" description="UspA" evidence="2">
    <location>
        <begin position="6"/>
        <end position="143"/>
    </location>
</feature>
<keyword evidence="4" id="KW-1185">Reference proteome</keyword>
<dbReference type="Proteomes" id="UP000622552">
    <property type="component" value="Unassembled WGS sequence"/>
</dbReference>
<protein>
    <submittedName>
        <fullName evidence="3">Nucleotide-binding universal stress UspA family protein</fullName>
    </submittedName>
</protein>
<dbReference type="PANTHER" id="PTHR46268:SF6">
    <property type="entry name" value="UNIVERSAL STRESS PROTEIN UP12"/>
    <property type="match status" value="1"/>
</dbReference>
<dbReference type="PANTHER" id="PTHR46268">
    <property type="entry name" value="STRESS RESPONSE PROTEIN NHAX"/>
    <property type="match status" value="1"/>
</dbReference>
<name>A0A8J7GVX5_9ACTN</name>
<dbReference type="InterPro" id="IPR006015">
    <property type="entry name" value="Universal_stress_UspA"/>
</dbReference>
<dbReference type="SUPFAM" id="SSF52402">
    <property type="entry name" value="Adenine nucleotide alpha hydrolases-like"/>
    <property type="match status" value="2"/>
</dbReference>